<accession>A0A2H0RND1</accession>
<evidence type="ECO:0000313" key="2">
    <source>
        <dbReference type="EMBL" id="PIR47265.1"/>
    </source>
</evidence>
<keyword evidence="1" id="KW-0812">Transmembrane</keyword>
<keyword evidence="1" id="KW-0472">Membrane</keyword>
<evidence type="ECO:0000256" key="1">
    <source>
        <dbReference type="SAM" id="Phobius"/>
    </source>
</evidence>
<sequence>MAWILRILLGGAVSALGYFAIWKAEDVVGWIGGESYWAEQNFGVWGGTKGLIKIVGIVIMFVGFGIMVQLHTEILSFITGLVIPATRK</sequence>
<protein>
    <submittedName>
        <fullName evidence="2">Uncharacterized protein</fullName>
    </submittedName>
</protein>
<feature type="transmembrane region" description="Helical" evidence="1">
    <location>
        <begin position="7"/>
        <end position="24"/>
    </location>
</feature>
<organism evidence="2 3">
    <name type="scientific">Candidatus Uhrbacteria bacterium CG10_big_fil_rev_8_21_14_0_10_50_16</name>
    <dbReference type="NCBI Taxonomy" id="1975039"/>
    <lineage>
        <taxon>Bacteria</taxon>
        <taxon>Candidatus Uhriibacteriota</taxon>
    </lineage>
</organism>
<name>A0A2H0RND1_9BACT</name>
<feature type="transmembrane region" description="Helical" evidence="1">
    <location>
        <begin position="44"/>
        <end position="68"/>
    </location>
</feature>
<dbReference type="AlphaFoldDB" id="A0A2H0RND1"/>
<keyword evidence="1" id="KW-1133">Transmembrane helix</keyword>
<reference evidence="2 3" key="1">
    <citation type="submission" date="2017-09" db="EMBL/GenBank/DDBJ databases">
        <title>Depth-based differentiation of microbial function through sediment-hosted aquifers and enrichment of novel symbionts in the deep terrestrial subsurface.</title>
        <authorList>
            <person name="Probst A.J."/>
            <person name="Ladd B."/>
            <person name="Jarett J.K."/>
            <person name="Geller-Mcgrath D.E."/>
            <person name="Sieber C.M."/>
            <person name="Emerson J.B."/>
            <person name="Anantharaman K."/>
            <person name="Thomas B.C."/>
            <person name="Malmstrom R."/>
            <person name="Stieglmeier M."/>
            <person name="Klingl A."/>
            <person name="Woyke T."/>
            <person name="Ryan C.M."/>
            <person name="Banfield J.F."/>
        </authorList>
    </citation>
    <scope>NUCLEOTIDE SEQUENCE [LARGE SCALE GENOMIC DNA]</scope>
    <source>
        <strain evidence="2">CG10_big_fil_rev_8_21_14_0_10_50_16</strain>
    </source>
</reference>
<proteinExistence type="predicted"/>
<gene>
    <name evidence="2" type="ORF">COV06_04245</name>
</gene>
<dbReference type="EMBL" id="PCYM01000010">
    <property type="protein sequence ID" value="PIR47265.1"/>
    <property type="molecule type" value="Genomic_DNA"/>
</dbReference>
<comment type="caution">
    <text evidence="2">The sequence shown here is derived from an EMBL/GenBank/DDBJ whole genome shotgun (WGS) entry which is preliminary data.</text>
</comment>
<dbReference type="Proteomes" id="UP000230084">
    <property type="component" value="Unassembled WGS sequence"/>
</dbReference>
<evidence type="ECO:0000313" key="3">
    <source>
        <dbReference type="Proteomes" id="UP000230084"/>
    </source>
</evidence>